<sequence>MSTSADVFGTQYTYNDAYMTPYPSSTVESQPWSTFARAGMPNLAMPSYGVQEPQQQFTPQQFRDSSRPRSSPSTFGPSAENVAWPASASAGLGIQYTSTAGQPTPVTSTFPPNVFQTYPMEDQQQHFSASSPPELRQPQPLRPYTNIAPNPSGMVIKRRREEEERAESALSKRRKRTSSVASADLSEDDRFLVQLKEDESLPWKDIANRFQVDKGRNFNIAALQMRYKRLREKFRVWEEQDLQALKLAHEYWEKYKWEIISGKMLEFGIQERWPPRHCARKWQDLEQQAAMLASSAGITPGMSQFSSPIEGPMHFAFMPIQ</sequence>
<dbReference type="Proteomes" id="UP000308549">
    <property type="component" value="Unassembled WGS sequence"/>
</dbReference>
<reference evidence="2 3" key="1">
    <citation type="submission" date="2017-03" db="EMBL/GenBank/DDBJ databases">
        <title>Genomes of endolithic fungi from Antarctica.</title>
        <authorList>
            <person name="Coleine C."/>
            <person name="Masonjones S."/>
            <person name="Stajich J.E."/>
        </authorList>
    </citation>
    <scope>NUCLEOTIDE SEQUENCE [LARGE SCALE GENOMIC DNA]</scope>
    <source>
        <strain evidence="2 3">CCFEE 6315</strain>
    </source>
</reference>
<feature type="region of interest" description="Disordered" evidence="1">
    <location>
        <begin position="123"/>
        <end position="181"/>
    </location>
</feature>
<keyword evidence="3" id="KW-1185">Reference proteome</keyword>
<feature type="region of interest" description="Disordered" evidence="1">
    <location>
        <begin position="52"/>
        <end position="81"/>
    </location>
</feature>
<feature type="compositionally biased region" description="Low complexity" evidence="1">
    <location>
        <begin position="52"/>
        <end position="73"/>
    </location>
</feature>
<dbReference type="AlphaFoldDB" id="A0A4U0U8N3"/>
<evidence type="ECO:0008006" key="4">
    <source>
        <dbReference type="Google" id="ProtNLM"/>
    </source>
</evidence>
<accession>A0A4U0U8N3</accession>
<feature type="compositionally biased region" description="Low complexity" evidence="1">
    <location>
        <begin position="130"/>
        <end position="143"/>
    </location>
</feature>
<dbReference type="OrthoDB" id="5421421at2759"/>
<gene>
    <name evidence="2" type="ORF">B0A50_01727</name>
</gene>
<evidence type="ECO:0000313" key="3">
    <source>
        <dbReference type="Proteomes" id="UP000308549"/>
    </source>
</evidence>
<organism evidence="2 3">
    <name type="scientific">Salinomyces thailandicus</name>
    <dbReference type="NCBI Taxonomy" id="706561"/>
    <lineage>
        <taxon>Eukaryota</taxon>
        <taxon>Fungi</taxon>
        <taxon>Dikarya</taxon>
        <taxon>Ascomycota</taxon>
        <taxon>Pezizomycotina</taxon>
        <taxon>Dothideomycetes</taxon>
        <taxon>Dothideomycetidae</taxon>
        <taxon>Mycosphaerellales</taxon>
        <taxon>Teratosphaeriaceae</taxon>
        <taxon>Salinomyces</taxon>
    </lineage>
</organism>
<name>A0A4U0U8N3_9PEZI</name>
<proteinExistence type="predicted"/>
<evidence type="ECO:0000256" key="1">
    <source>
        <dbReference type="SAM" id="MobiDB-lite"/>
    </source>
</evidence>
<comment type="caution">
    <text evidence="2">The sequence shown here is derived from an EMBL/GenBank/DDBJ whole genome shotgun (WGS) entry which is preliminary data.</text>
</comment>
<dbReference type="EMBL" id="NAJL01000007">
    <property type="protein sequence ID" value="TKA31650.1"/>
    <property type="molecule type" value="Genomic_DNA"/>
</dbReference>
<protein>
    <recommendedName>
        <fullName evidence="4">Myb-like domain-containing protein</fullName>
    </recommendedName>
</protein>
<evidence type="ECO:0000313" key="2">
    <source>
        <dbReference type="EMBL" id="TKA31650.1"/>
    </source>
</evidence>